<feature type="transmembrane region" description="Helical" evidence="1">
    <location>
        <begin position="18"/>
        <end position="37"/>
    </location>
</feature>
<dbReference type="EMBL" id="JBHRSK010000015">
    <property type="protein sequence ID" value="MFC2969777.1"/>
    <property type="molecule type" value="Genomic_DNA"/>
</dbReference>
<accession>A0ABV7ALZ2</accession>
<dbReference type="Proteomes" id="UP001595443">
    <property type="component" value="Unassembled WGS sequence"/>
</dbReference>
<evidence type="ECO:0000256" key="1">
    <source>
        <dbReference type="SAM" id="Phobius"/>
    </source>
</evidence>
<keyword evidence="1" id="KW-1133">Transmembrane helix</keyword>
<proteinExistence type="predicted"/>
<organism evidence="2 3">
    <name type="scientific">Acidimangrovimonas pyrenivorans</name>
    <dbReference type="NCBI Taxonomy" id="2030798"/>
    <lineage>
        <taxon>Bacteria</taxon>
        <taxon>Pseudomonadati</taxon>
        <taxon>Pseudomonadota</taxon>
        <taxon>Alphaproteobacteria</taxon>
        <taxon>Rhodobacterales</taxon>
        <taxon>Paracoccaceae</taxon>
        <taxon>Acidimangrovimonas</taxon>
    </lineage>
</organism>
<gene>
    <name evidence="2" type="ORF">ACFOES_16890</name>
</gene>
<evidence type="ECO:0000313" key="2">
    <source>
        <dbReference type="EMBL" id="MFC2969777.1"/>
    </source>
</evidence>
<evidence type="ECO:0000313" key="3">
    <source>
        <dbReference type="Proteomes" id="UP001595443"/>
    </source>
</evidence>
<keyword evidence="1" id="KW-0812">Transmembrane</keyword>
<reference evidence="3" key="1">
    <citation type="journal article" date="2019" name="Int. J. Syst. Evol. Microbiol.">
        <title>The Global Catalogue of Microorganisms (GCM) 10K type strain sequencing project: providing services to taxonomists for standard genome sequencing and annotation.</title>
        <authorList>
            <consortium name="The Broad Institute Genomics Platform"/>
            <consortium name="The Broad Institute Genome Sequencing Center for Infectious Disease"/>
            <person name="Wu L."/>
            <person name="Ma J."/>
        </authorList>
    </citation>
    <scope>NUCLEOTIDE SEQUENCE [LARGE SCALE GENOMIC DNA]</scope>
    <source>
        <strain evidence="3">KCTC 62192</strain>
    </source>
</reference>
<keyword evidence="1" id="KW-0472">Membrane</keyword>
<name>A0ABV7ALZ2_9RHOB</name>
<evidence type="ECO:0008006" key="4">
    <source>
        <dbReference type="Google" id="ProtNLM"/>
    </source>
</evidence>
<comment type="caution">
    <text evidence="2">The sequence shown here is derived from an EMBL/GenBank/DDBJ whole genome shotgun (WGS) entry which is preliminary data.</text>
</comment>
<protein>
    <recommendedName>
        <fullName evidence="4">Cytochrome C oxidase assembly protein</fullName>
    </recommendedName>
</protein>
<dbReference type="RefSeq" id="WP_377834539.1">
    <property type="nucleotide sequence ID" value="NZ_JBHRSK010000015.1"/>
</dbReference>
<sequence length="59" mass="6516">MPIAQEHELHKRRLSRNLGLGLTLIAFVVLVFGMTIVKVQHQDEAKKAAHLSLTAGAKK</sequence>
<keyword evidence="3" id="KW-1185">Reference proteome</keyword>